<organism evidence="2 3">
    <name type="scientific">Marasmius tenuissimus</name>
    <dbReference type="NCBI Taxonomy" id="585030"/>
    <lineage>
        <taxon>Eukaryota</taxon>
        <taxon>Fungi</taxon>
        <taxon>Dikarya</taxon>
        <taxon>Basidiomycota</taxon>
        <taxon>Agaricomycotina</taxon>
        <taxon>Agaricomycetes</taxon>
        <taxon>Agaricomycetidae</taxon>
        <taxon>Agaricales</taxon>
        <taxon>Marasmiineae</taxon>
        <taxon>Marasmiaceae</taxon>
        <taxon>Marasmius</taxon>
    </lineage>
</organism>
<dbReference type="EMBL" id="JBBXMP010001263">
    <property type="protein sequence ID" value="KAL0056589.1"/>
    <property type="molecule type" value="Genomic_DNA"/>
</dbReference>
<feature type="region of interest" description="Disordered" evidence="1">
    <location>
        <begin position="165"/>
        <end position="216"/>
    </location>
</feature>
<evidence type="ECO:0000313" key="2">
    <source>
        <dbReference type="EMBL" id="KAL0056589.1"/>
    </source>
</evidence>
<protein>
    <submittedName>
        <fullName evidence="2">Uncharacterized protein</fullName>
    </submittedName>
</protein>
<comment type="caution">
    <text evidence="2">The sequence shown here is derived from an EMBL/GenBank/DDBJ whole genome shotgun (WGS) entry which is preliminary data.</text>
</comment>
<gene>
    <name evidence="2" type="ORF">AAF712_016806</name>
</gene>
<evidence type="ECO:0000313" key="3">
    <source>
        <dbReference type="Proteomes" id="UP001437256"/>
    </source>
</evidence>
<accession>A0ABR2Z6I5</accession>
<name>A0ABR2Z6I5_9AGAR</name>
<dbReference type="Proteomes" id="UP001437256">
    <property type="component" value="Unassembled WGS sequence"/>
</dbReference>
<reference evidence="2 3" key="1">
    <citation type="submission" date="2024-05" db="EMBL/GenBank/DDBJ databases">
        <title>A draft genome resource for the thread blight pathogen Marasmius tenuissimus strain MS-2.</title>
        <authorList>
            <person name="Yulfo-Soto G.E."/>
            <person name="Baruah I.K."/>
            <person name="Amoako-Attah I."/>
            <person name="Bukari Y."/>
            <person name="Meinhardt L.W."/>
            <person name="Bailey B.A."/>
            <person name="Cohen S.P."/>
        </authorList>
    </citation>
    <scope>NUCLEOTIDE SEQUENCE [LARGE SCALE GENOMIC DNA]</scope>
    <source>
        <strain evidence="2 3">MS-2</strain>
    </source>
</reference>
<sequence length="216" mass="22686">MVELQYIKEEIEKVGAICTLFTSGTPDAANKFQEFKTTINAQPNLVFVVDKVNGAKGFLFGDKDFGDRSTSKTAPARSGTQKGVASYLKLIKSDAKNSAEIIKKEMDGIMPKGSSFGANFVSKYTSKMDELAAKATSAAASLPNPPAPGGLQIIDLSAALKAKAKAAAKDPAKKKPAAKAPVGVTKNRAAPKKSTASKTAKKLAKKVVKKGKRLSP</sequence>
<proteinExistence type="predicted"/>
<feature type="non-terminal residue" evidence="2">
    <location>
        <position position="216"/>
    </location>
</feature>
<feature type="compositionally biased region" description="Basic residues" evidence="1">
    <location>
        <begin position="199"/>
        <end position="216"/>
    </location>
</feature>
<evidence type="ECO:0000256" key="1">
    <source>
        <dbReference type="SAM" id="MobiDB-lite"/>
    </source>
</evidence>
<keyword evidence="3" id="KW-1185">Reference proteome</keyword>